<feature type="domain" description="HTH marR-type" evidence="4">
    <location>
        <begin position="1"/>
        <end position="137"/>
    </location>
</feature>
<dbReference type="PANTHER" id="PTHR42756">
    <property type="entry name" value="TRANSCRIPTIONAL REGULATOR, MARR"/>
    <property type="match status" value="1"/>
</dbReference>
<keyword evidence="2" id="KW-0238">DNA-binding</keyword>
<dbReference type="InterPro" id="IPR011991">
    <property type="entry name" value="ArsR-like_HTH"/>
</dbReference>
<keyword evidence="1" id="KW-0805">Transcription regulation</keyword>
<evidence type="ECO:0000313" key="6">
    <source>
        <dbReference type="Proteomes" id="UP001178322"/>
    </source>
</evidence>
<evidence type="ECO:0000256" key="2">
    <source>
        <dbReference type="ARBA" id="ARBA00023125"/>
    </source>
</evidence>
<gene>
    <name evidence="5" type="ORF">QNH24_14685</name>
</gene>
<dbReference type="PRINTS" id="PR00598">
    <property type="entry name" value="HTHMARR"/>
</dbReference>
<evidence type="ECO:0000313" key="5">
    <source>
        <dbReference type="EMBL" id="WHY49585.1"/>
    </source>
</evidence>
<protein>
    <submittedName>
        <fullName evidence="5">MarR family transcriptional regulator</fullName>
    </submittedName>
</protein>
<evidence type="ECO:0000256" key="1">
    <source>
        <dbReference type="ARBA" id="ARBA00023015"/>
    </source>
</evidence>
<reference evidence="5" key="1">
    <citation type="submission" date="2023-05" db="EMBL/GenBank/DDBJ databases">
        <title>Comparative genomics of Bacillaceae isolates and their secondary metabolite potential.</title>
        <authorList>
            <person name="Song L."/>
            <person name="Nielsen L.J."/>
            <person name="Mohite O."/>
            <person name="Xu X."/>
            <person name="Weber T."/>
            <person name="Kovacs A.T."/>
        </authorList>
    </citation>
    <scope>NUCLEOTIDE SEQUENCE</scope>
    <source>
        <strain evidence="5">LY1</strain>
    </source>
</reference>
<dbReference type="CDD" id="cd00090">
    <property type="entry name" value="HTH_ARSR"/>
    <property type="match status" value="1"/>
</dbReference>
<dbReference type="SUPFAM" id="SSF46785">
    <property type="entry name" value="Winged helix' DNA-binding domain"/>
    <property type="match status" value="1"/>
</dbReference>
<dbReference type="Proteomes" id="UP001178322">
    <property type="component" value="Chromosome"/>
</dbReference>
<dbReference type="RefSeq" id="WP_283868319.1">
    <property type="nucleotide sequence ID" value="NZ_CP126101.1"/>
</dbReference>
<dbReference type="Gene3D" id="1.10.10.10">
    <property type="entry name" value="Winged helix-like DNA-binding domain superfamily/Winged helix DNA-binding domain"/>
    <property type="match status" value="1"/>
</dbReference>
<dbReference type="InterPro" id="IPR036388">
    <property type="entry name" value="WH-like_DNA-bd_sf"/>
</dbReference>
<dbReference type="Pfam" id="PF01047">
    <property type="entry name" value="MarR"/>
    <property type="match status" value="1"/>
</dbReference>
<dbReference type="InterPro" id="IPR000835">
    <property type="entry name" value="HTH_MarR-typ"/>
</dbReference>
<dbReference type="AlphaFoldDB" id="A0AAX3WSR9"/>
<proteinExistence type="predicted"/>
<dbReference type="SMART" id="SM00347">
    <property type="entry name" value="HTH_MARR"/>
    <property type="match status" value="1"/>
</dbReference>
<dbReference type="EMBL" id="CP126101">
    <property type="protein sequence ID" value="WHY49585.1"/>
    <property type="molecule type" value="Genomic_DNA"/>
</dbReference>
<evidence type="ECO:0000256" key="3">
    <source>
        <dbReference type="ARBA" id="ARBA00023163"/>
    </source>
</evidence>
<dbReference type="InterPro" id="IPR036390">
    <property type="entry name" value="WH_DNA-bd_sf"/>
</dbReference>
<accession>A0AAX3WSR9</accession>
<name>A0AAX3WSR9_9BACI</name>
<organism evidence="5 6">
    <name type="scientific">Lysinibacillus pakistanensis</name>
    <dbReference type="NCBI Taxonomy" id="759811"/>
    <lineage>
        <taxon>Bacteria</taxon>
        <taxon>Bacillati</taxon>
        <taxon>Bacillota</taxon>
        <taxon>Bacilli</taxon>
        <taxon>Bacillales</taxon>
        <taxon>Bacillaceae</taxon>
        <taxon>Lysinibacillus</taxon>
    </lineage>
</organism>
<dbReference type="PROSITE" id="PS50995">
    <property type="entry name" value="HTH_MARR_2"/>
    <property type="match status" value="1"/>
</dbReference>
<evidence type="ECO:0000259" key="4">
    <source>
        <dbReference type="PROSITE" id="PS50995"/>
    </source>
</evidence>
<keyword evidence="3" id="KW-0804">Transcription</keyword>
<dbReference type="PANTHER" id="PTHR42756:SF1">
    <property type="entry name" value="TRANSCRIPTIONAL REPRESSOR OF EMRAB OPERON"/>
    <property type="match status" value="1"/>
</dbReference>
<dbReference type="GO" id="GO:0003700">
    <property type="term" value="F:DNA-binding transcription factor activity"/>
    <property type="evidence" value="ECO:0007669"/>
    <property type="project" value="InterPro"/>
</dbReference>
<dbReference type="GO" id="GO:0003677">
    <property type="term" value="F:DNA binding"/>
    <property type="evidence" value="ECO:0007669"/>
    <property type="project" value="UniProtKB-KW"/>
</dbReference>
<sequence length="149" mass="17480">MLVERMKNIFQTLDQINYALLNHYEEVLEYKLTPKQALIMEHIHVHGILTVNELAEKMNMSASAISQLLSKLEDGHFIERTINPESRRKIDVTLGSKGEELYKLYEEVDKQVVSKYYSKLDDEVIDQFEYVVNKIYEVIVEEQNKVKGE</sequence>